<dbReference type="RefSeq" id="WP_189499334.1">
    <property type="nucleotide sequence ID" value="NZ_BMZH01000015.1"/>
</dbReference>
<feature type="compositionally biased region" description="Gly residues" evidence="1">
    <location>
        <begin position="553"/>
        <end position="575"/>
    </location>
</feature>
<dbReference type="Pfam" id="PF09972">
    <property type="entry name" value="DUF2207"/>
    <property type="match status" value="1"/>
</dbReference>
<feature type="transmembrane region" description="Helical" evidence="2">
    <location>
        <begin position="412"/>
        <end position="432"/>
    </location>
</feature>
<gene>
    <name evidence="6" type="ORF">GCM10009069_27120</name>
</gene>
<feature type="domain" description="Predicted membrane protein YciQ-like C-terminal" evidence="5">
    <location>
        <begin position="274"/>
        <end position="497"/>
    </location>
</feature>
<evidence type="ECO:0008006" key="8">
    <source>
        <dbReference type="Google" id="ProtNLM"/>
    </source>
</evidence>
<evidence type="ECO:0000313" key="6">
    <source>
        <dbReference type="EMBL" id="GHB02929.1"/>
    </source>
</evidence>
<protein>
    <recommendedName>
        <fullName evidence="8">DUF2207 domain-containing protein</fullName>
    </recommendedName>
</protein>
<feature type="domain" description="DUF2207" evidence="4">
    <location>
        <begin position="22"/>
        <end position="208"/>
    </location>
</feature>
<feature type="chain" id="PRO_5035316039" description="DUF2207 domain-containing protein" evidence="3">
    <location>
        <begin position="20"/>
        <end position="575"/>
    </location>
</feature>
<comment type="caution">
    <text evidence="6">The sequence shown here is derived from an EMBL/GenBank/DDBJ whole genome shotgun (WGS) entry which is preliminary data.</text>
</comment>
<sequence>MRLLLGLLLSLVWVGVSFAQERITNFDVDIEVETSGDIVITETIDVISTGDAIQRGIFRELPARYTFMGVSQNLNYDLISIERDARKDDVSITRNGNALVWRIGQADVFLDPGPHQYVIRYRVENAIHRHGDRDELYWNATGSYWDFPIDAVRATVRFPDGATFTDTDVYTGEFNSKASTADITVSAGTAIFTTTQPLSRKAGLTVSASIAPGVIAPMSAERKRELFWIRFGALFMLSGGGLALLLFYWRQWSRVGRDPQKPPVFARYEPPQEVSGQSYSPAAVHYIHHKGFRGMDAFSALLMQLGGQGALDIQADKKVTTIRRLDAPIEGKDAQMLVKLLLSGRGDTLVLDGDTDTAFHTAIAKFHQTIAKKYGPEYYRHNLGWAALGFVVSIILALIVILSPVAKNSLPVLGLFIALVVINGVFVFLLPAPTRYGAQISSEIDGFKLYLETAEEKRLNTADPLSERPPAMTVELYERFLPYAMALGVEKPWTKQFESSMPIAAKEYRPSYAHGNALRAGGSPVNFSKSLSKTLTAGVAASAPVSQSSGSGFSSGSGGGGFSGGGGGGGGGGGW</sequence>
<keyword evidence="2" id="KW-0812">Transmembrane</keyword>
<evidence type="ECO:0000259" key="5">
    <source>
        <dbReference type="Pfam" id="PF20990"/>
    </source>
</evidence>
<dbReference type="EMBL" id="BMZH01000015">
    <property type="protein sequence ID" value="GHB02929.1"/>
    <property type="molecule type" value="Genomic_DNA"/>
</dbReference>
<reference evidence="6" key="2">
    <citation type="submission" date="2020-09" db="EMBL/GenBank/DDBJ databases">
        <authorList>
            <person name="Sun Q."/>
            <person name="Kim S."/>
        </authorList>
    </citation>
    <scope>NUCLEOTIDE SEQUENCE</scope>
    <source>
        <strain evidence="6">KCTC 32513</strain>
    </source>
</reference>
<keyword evidence="3" id="KW-0732">Signal</keyword>
<organism evidence="6 7">
    <name type="scientific">Algimonas arctica</name>
    <dbReference type="NCBI Taxonomy" id="1479486"/>
    <lineage>
        <taxon>Bacteria</taxon>
        <taxon>Pseudomonadati</taxon>
        <taxon>Pseudomonadota</taxon>
        <taxon>Alphaproteobacteria</taxon>
        <taxon>Maricaulales</taxon>
        <taxon>Robiginitomaculaceae</taxon>
        <taxon>Algimonas</taxon>
    </lineage>
</organism>
<evidence type="ECO:0000259" key="4">
    <source>
        <dbReference type="Pfam" id="PF09972"/>
    </source>
</evidence>
<accession>A0A8J3G3I0</accession>
<feature type="transmembrane region" description="Helical" evidence="2">
    <location>
        <begin position="383"/>
        <end position="406"/>
    </location>
</feature>
<dbReference type="Pfam" id="PF20990">
    <property type="entry name" value="DUF2207_C"/>
    <property type="match status" value="1"/>
</dbReference>
<dbReference type="Proteomes" id="UP000634004">
    <property type="component" value="Unassembled WGS sequence"/>
</dbReference>
<evidence type="ECO:0000256" key="3">
    <source>
        <dbReference type="SAM" id="SignalP"/>
    </source>
</evidence>
<dbReference type="InterPro" id="IPR048389">
    <property type="entry name" value="YciQ-like_C"/>
</dbReference>
<evidence type="ECO:0000256" key="1">
    <source>
        <dbReference type="SAM" id="MobiDB-lite"/>
    </source>
</evidence>
<feature type="transmembrane region" description="Helical" evidence="2">
    <location>
        <begin position="227"/>
        <end position="249"/>
    </location>
</feature>
<dbReference type="AlphaFoldDB" id="A0A8J3G3I0"/>
<proteinExistence type="predicted"/>
<evidence type="ECO:0000256" key="2">
    <source>
        <dbReference type="SAM" id="Phobius"/>
    </source>
</evidence>
<dbReference type="InterPro" id="IPR018702">
    <property type="entry name" value="DUF2207"/>
</dbReference>
<reference evidence="6" key="1">
    <citation type="journal article" date="2014" name="Int. J. Syst. Evol. Microbiol.">
        <title>Complete genome sequence of Corynebacterium casei LMG S-19264T (=DSM 44701T), isolated from a smear-ripened cheese.</title>
        <authorList>
            <consortium name="US DOE Joint Genome Institute (JGI-PGF)"/>
            <person name="Walter F."/>
            <person name="Albersmeier A."/>
            <person name="Kalinowski J."/>
            <person name="Ruckert C."/>
        </authorList>
    </citation>
    <scope>NUCLEOTIDE SEQUENCE</scope>
    <source>
        <strain evidence="6">KCTC 32513</strain>
    </source>
</reference>
<name>A0A8J3G3I0_9PROT</name>
<keyword evidence="2" id="KW-0472">Membrane</keyword>
<keyword evidence="2" id="KW-1133">Transmembrane helix</keyword>
<evidence type="ECO:0000313" key="7">
    <source>
        <dbReference type="Proteomes" id="UP000634004"/>
    </source>
</evidence>
<keyword evidence="7" id="KW-1185">Reference proteome</keyword>
<feature type="region of interest" description="Disordered" evidence="1">
    <location>
        <begin position="544"/>
        <end position="575"/>
    </location>
</feature>
<feature type="signal peptide" evidence="3">
    <location>
        <begin position="1"/>
        <end position="19"/>
    </location>
</feature>